<proteinExistence type="inferred from homology"/>
<dbReference type="EMBL" id="CP033065">
    <property type="protein sequence ID" value="AYM85242.1"/>
    <property type="molecule type" value="Genomic_DNA"/>
</dbReference>
<dbReference type="CDD" id="cd00340">
    <property type="entry name" value="GSH_Peroxidase"/>
    <property type="match status" value="1"/>
</dbReference>
<dbReference type="SUPFAM" id="SSF52833">
    <property type="entry name" value="Thioredoxin-like"/>
    <property type="match status" value="1"/>
</dbReference>
<sequence length="164" mass="18271">MHEFHQLTATALDGKTINFSDFEGKVVLIVNTASECGFTKQYESLQTLHSKYAKNGLVIIGFPCNQFGQQEPGDATQIQQGCLINYGVSFLMAAKVDVNGRHAHPVFRYLKSALPGFLTRKIKWNFTKFLIASDGTPIKRYAPFTKPEKLETTIQQALAKLSAQ</sequence>
<dbReference type="Proteomes" id="UP000279995">
    <property type="component" value="Chromosome I"/>
</dbReference>
<dbReference type="PANTHER" id="PTHR11592:SF78">
    <property type="entry name" value="GLUTATHIONE PEROXIDASE"/>
    <property type="match status" value="1"/>
</dbReference>
<dbReference type="Pfam" id="PF00255">
    <property type="entry name" value="GSHPx"/>
    <property type="match status" value="1"/>
</dbReference>
<reference evidence="7 8" key="1">
    <citation type="submission" date="2018-10" db="EMBL/GenBank/DDBJ databases">
        <title>Complete Genome Sequence and Transcriptomic Profiles of a Marine Bacterium, Pseudoalteromonas agarivorans Hao 2018.</title>
        <authorList>
            <person name="Hao L."/>
        </authorList>
    </citation>
    <scope>NUCLEOTIDE SEQUENCE [LARGE SCALE GENOMIC DNA]</scope>
    <source>
        <strain evidence="7 8">Hao 2018</strain>
    </source>
</reference>
<dbReference type="GO" id="GO:0004601">
    <property type="term" value="F:peroxidase activity"/>
    <property type="evidence" value="ECO:0007669"/>
    <property type="project" value="UniProtKB-KW"/>
</dbReference>
<dbReference type="PROSITE" id="PS00763">
    <property type="entry name" value="GLUTATHIONE_PEROXID_2"/>
    <property type="match status" value="1"/>
</dbReference>
<name>A0AAD0XAQ0_9GAMM</name>
<evidence type="ECO:0000313" key="7">
    <source>
        <dbReference type="EMBL" id="AYM85242.1"/>
    </source>
</evidence>
<dbReference type="PRINTS" id="PR01011">
    <property type="entry name" value="GLUTPROXDASE"/>
</dbReference>
<dbReference type="InterPro" id="IPR029760">
    <property type="entry name" value="GPX_CS"/>
</dbReference>
<evidence type="ECO:0000256" key="5">
    <source>
        <dbReference type="RuleBase" id="RU000499"/>
    </source>
</evidence>
<comment type="similarity">
    <text evidence="1 5">Belongs to the glutathione peroxidase family.</text>
</comment>
<gene>
    <name evidence="7" type="ORF">D9T18_00335</name>
</gene>
<dbReference type="PROSITE" id="PS51352">
    <property type="entry name" value="THIOREDOXIN_2"/>
    <property type="match status" value="1"/>
</dbReference>
<dbReference type="InterPro" id="IPR000889">
    <property type="entry name" value="Glutathione_peroxidase"/>
</dbReference>
<dbReference type="RefSeq" id="WP_024032104.1">
    <property type="nucleotide sequence ID" value="NZ_AZIO01000100.1"/>
</dbReference>
<dbReference type="FunFam" id="3.40.30.10:FF:000010">
    <property type="entry name" value="Glutathione peroxidase"/>
    <property type="match status" value="1"/>
</dbReference>
<dbReference type="AlphaFoldDB" id="A0AAD0XAQ0"/>
<evidence type="ECO:0000313" key="8">
    <source>
        <dbReference type="Proteomes" id="UP000279995"/>
    </source>
</evidence>
<evidence type="ECO:0000256" key="1">
    <source>
        <dbReference type="ARBA" id="ARBA00006926"/>
    </source>
</evidence>
<evidence type="ECO:0000259" key="6">
    <source>
        <dbReference type="PROSITE" id="PS51352"/>
    </source>
</evidence>
<keyword evidence="3 5" id="KW-0560">Oxidoreductase</keyword>
<dbReference type="Gene3D" id="3.40.30.10">
    <property type="entry name" value="Glutaredoxin"/>
    <property type="match status" value="1"/>
</dbReference>
<dbReference type="InterPro" id="IPR013766">
    <property type="entry name" value="Thioredoxin_domain"/>
</dbReference>
<accession>A0AAD0XAQ0</accession>
<evidence type="ECO:0000256" key="4">
    <source>
        <dbReference type="PIRSR" id="PIRSR000303-1"/>
    </source>
</evidence>
<dbReference type="PROSITE" id="PS00460">
    <property type="entry name" value="GLUTATHIONE_PEROXID_1"/>
    <property type="match status" value="1"/>
</dbReference>
<evidence type="ECO:0000256" key="3">
    <source>
        <dbReference type="ARBA" id="ARBA00023002"/>
    </source>
</evidence>
<dbReference type="GO" id="GO:0034599">
    <property type="term" value="P:cellular response to oxidative stress"/>
    <property type="evidence" value="ECO:0007669"/>
    <property type="project" value="TreeGrafter"/>
</dbReference>
<feature type="domain" description="Thioredoxin" evidence="6">
    <location>
        <begin position="1"/>
        <end position="163"/>
    </location>
</feature>
<protein>
    <recommendedName>
        <fullName evidence="5">Glutathione peroxidase</fullName>
    </recommendedName>
</protein>
<evidence type="ECO:0000256" key="2">
    <source>
        <dbReference type="ARBA" id="ARBA00022559"/>
    </source>
</evidence>
<dbReference type="PIRSF" id="PIRSF000303">
    <property type="entry name" value="Glutathion_perox"/>
    <property type="match status" value="1"/>
</dbReference>
<dbReference type="InterPro" id="IPR029759">
    <property type="entry name" value="GPX_AS"/>
</dbReference>
<dbReference type="InterPro" id="IPR036249">
    <property type="entry name" value="Thioredoxin-like_sf"/>
</dbReference>
<dbReference type="PROSITE" id="PS51355">
    <property type="entry name" value="GLUTATHIONE_PEROXID_3"/>
    <property type="match status" value="1"/>
</dbReference>
<keyword evidence="2 5" id="KW-0575">Peroxidase</keyword>
<feature type="active site" evidence="4">
    <location>
        <position position="36"/>
    </location>
</feature>
<organism evidence="7 8">
    <name type="scientific">Pseudoalteromonas agarivorans</name>
    <dbReference type="NCBI Taxonomy" id="176102"/>
    <lineage>
        <taxon>Bacteria</taxon>
        <taxon>Pseudomonadati</taxon>
        <taxon>Pseudomonadota</taxon>
        <taxon>Gammaproteobacteria</taxon>
        <taxon>Alteromonadales</taxon>
        <taxon>Pseudoalteromonadaceae</taxon>
        <taxon>Pseudoalteromonas</taxon>
    </lineage>
</organism>
<dbReference type="PANTHER" id="PTHR11592">
    <property type="entry name" value="GLUTATHIONE PEROXIDASE"/>
    <property type="match status" value="1"/>
</dbReference>